<dbReference type="Pfam" id="PF13657">
    <property type="entry name" value="Couple_hipA"/>
    <property type="match status" value="1"/>
</dbReference>
<evidence type="ECO:0000259" key="5">
    <source>
        <dbReference type="Pfam" id="PF13657"/>
    </source>
</evidence>
<accession>A0A1I0AVQ6</accession>
<dbReference type="PANTHER" id="PTHR37419">
    <property type="entry name" value="SERINE/THREONINE-PROTEIN KINASE TOXIN HIPA"/>
    <property type="match status" value="1"/>
</dbReference>
<proteinExistence type="inferred from homology"/>
<dbReference type="InterPro" id="IPR012893">
    <property type="entry name" value="HipA-like_C"/>
</dbReference>
<feature type="domain" description="HipA-like C-terminal" evidence="4">
    <location>
        <begin position="152"/>
        <end position="402"/>
    </location>
</feature>
<evidence type="ECO:0000313" key="6">
    <source>
        <dbReference type="EMBL" id="SES97650.1"/>
    </source>
</evidence>
<dbReference type="OrthoDB" id="9805913at2"/>
<dbReference type="PROSITE" id="PS51257">
    <property type="entry name" value="PROKAR_LIPOPROTEIN"/>
    <property type="match status" value="1"/>
</dbReference>
<protein>
    <submittedName>
        <fullName evidence="6">Serine/threonine-protein kinase HipA</fullName>
    </submittedName>
</protein>
<reference evidence="7" key="1">
    <citation type="submission" date="2016-10" db="EMBL/GenBank/DDBJ databases">
        <authorList>
            <person name="Varghese N."/>
            <person name="Submissions S."/>
        </authorList>
    </citation>
    <scope>NUCLEOTIDE SEQUENCE [LARGE SCALE GENOMIC DNA]</scope>
    <source>
        <strain evidence="7">DSM 18579</strain>
    </source>
</reference>
<dbReference type="RefSeq" id="WP_093318375.1">
    <property type="nucleotide sequence ID" value="NZ_FOHV01000006.1"/>
</dbReference>
<evidence type="ECO:0000256" key="3">
    <source>
        <dbReference type="ARBA" id="ARBA00022777"/>
    </source>
</evidence>
<dbReference type="Pfam" id="PF07804">
    <property type="entry name" value="HipA_C"/>
    <property type="match status" value="1"/>
</dbReference>
<dbReference type="InterPro" id="IPR017508">
    <property type="entry name" value="HipA_N1"/>
</dbReference>
<dbReference type="GO" id="GO:0005829">
    <property type="term" value="C:cytosol"/>
    <property type="evidence" value="ECO:0007669"/>
    <property type="project" value="TreeGrafter"/>
</dbReference>
<name>A0A1I0AVQ6_9GAMM</name>
<evidence type="ECO:0000256" key="1">
    <source>
        <dbReference type="ARBA" id="ARBA00010164"/>
    </source>
</evidence>
<dbReference type="NCBIfam" id="TIGR03071">
    <property type="entry name" value="couple_hipA"/>
    <property type="match status" value="1"/>
</dbReference>
<keyword evidence="2" id="KW-0808">Transferase</keyword>
<sequence length="438" mass="49855">MVRNSLNVYMNGLLVGCFTQKGNGENHFEYDQSWLNTNGARPISLSMPLRNKPYIGNVVYNFFDNLLPDSLDIRQRIVARHLAQSTQPFDLLSKIGQDMVGALQLMPTNSPPLNIQHITYKTLNNDELERILLGYQSNIPLGMLRELADFRISIAGAQEKTALLKLNNRWCLPQGTTPTTHIIKLPIGKITTHSYTLDLTQSVENEYLCLLIAKAYGLPVPSAEIIQLDKIKALAIERFDRRFSTNKQWIMRIPQEDFCQVLNISPGSKYENQGGPGIFEIMHFLEGSIFPKRDRSIFMQSQLLFWLLAATDGHAKNFSLFILPDGKFELTPLYDIISCYPMISKKGMNIQDAKLAMSLRGTKGKKYSIERIFPRHFLQTASYVGFSRDEMTAIMHQFAIKTPHVISHVLTQLPENFPKSISDAIFQGLEKRSKRLLL</sequence>
<dbReference type="STRING" id="1123402.SAMN02583745_01055"/>
<dbReference type="CDD" id="cd17808">
    <property type="entry name" value="HipA_Ec_like"/>
    <property type="match status" value="1"/>
</dbReference>
<dbReference type="PANTHER" id="PTHR37419:SF1">
    <property type="entry name" value="SERINE_THREONINE-PROTEIN KINASE TOXIN HIPA"/>
    <property type="match status" value="1"/>
</dbReference>
<evidence type="ECO:0000256" key="2">
    <source>
        <dbReference type="ARBA" id="ARBA00022679"/>
    </source>
</evidence>
<dbReference type="EMBL" id="FOHV01000006">
    <property type="protein sequence ID" value="SES97650.1"/>
    <property type="molecule type" value="Genomic_DNA"/>
</dbReference>
<dbReference type="Proteomes" id="UP000242642">
    <property type="component" value="Unassembled WGS sequence"/>
</dbReference>
<dbReference type="InterPro" id="IPR052028">
    <property type="entry name" value="HipA_Ser/Thr_kinase"/>
</dbReference>
<dbReference type="GO" id="GO:0004674">
    <property type="term" value="F:protein serine/threonine kinase activity"/>
    <property type="evidence" value="ECO:0007669"/>
    <property type="project" value="TreeGrafter"/>
</dbReference>
<keyword evidence="3 6" id="KW-0418">Kinase</keyword>
<keyword evidence="7" id="KW-1185">Reference proteome</keyword>
<feature type="domain" description="HipA N-terminal subdomain 1" evidence="5">
    <location>
        <begin position="6"/>
        <end position="105"/>
    </location>
</feature>
<dbReference type="AlphaFoldDB" id="A0A1I0AVQ6"/>
<comment type="similarity">
    <text evidence="1">Belongs to the HipA Ser/Thr kinase family.</text>
</comment>
<evidence type="ECO:0000259" key="4">
    <source>
        <dbReference type="Pfam" id="PF07804"/>
    </source>
</evidence>
<gene>
    <name evidence="6" type="ORF">SAMN02583745_01055</name>
</gene>
<evidence type="ECO:0000313" key="7">
    <source>
        <dbReference type="Proteomes" id="UP000242642"/>
    </source>
</evidence>
<organism evidence="6 7">
    <name type="scientific">Thorsellia anophelis DSM 18579</name>
    <dbReference type="NCBI Taxonomy" id="1123402"/>
    <lineage>
        <taxon>Bacteria</taxon>
        <taxon>Pseudomonadati</taxon>
        <taxon>Pseudomonadota</taxon>
        <taxon>Gammaproteobacteria</taxon>
        <taxon>Enterobacterales</taxon>
        <taxon>Thorselliaceae</taxon>
        <taxon>Thorsellia</taxon>
    </lineage>
</organism>